<accession>A0AA42DPZ3</accession>
<organism evidence="7 8">
    <name type="scientific">Holtiella tumoricola</name>
    <dbReference type="NCBI Taxonomy" id="3018743"/>
    <lineage>
        <taxon>Bacteria</taxon>
        <taxon>Bacillati</taxon>
        <taxon>Bacillota</taxon>
        <taxon>Clostridia</taxon>
        <taxon>Lachnospirales</taxon>
        <taxon>Cellulosilyticaceae</taxon>
        <taxon>Holtiella</taxon>
    </lineage>
</organism>
<dbReference type="PANTHER" id="PTHR31321">
    <property type="entry name" value="ACYL-COA THIOESTER HYDROLASE YBHC-RELATED"/>
    <property type="match status" value="1"/>
</dbReference>
<keyword evidence="2 5" id="KW-0378">Hydrolase</keyword>
<feature type="domain" description="Pectinesterase catalytic" evidence="6">
    <location>
        <begin position="11"/>
        <end position="136"/>
    </location>
</feature>
<dbReference type="EC" id="3.1.1.11" evidence="5"/>
<dbReference type="GO" id="GO:0045490">
    <property type="term" value="P:pectin catabolic process"/>
    <property type="evidence" value="ECO:0007669"/>
    <property type="project" value="UniProtKB-UniRule"/>
</dbReference>
<keyword evidence="8" id="KW-1185">Reference proteome</keyword>
<dbReference type="InterPro" id="IPR011050">
    <property type="entry name" value="Pectin_lyase_fold/virulence"/>
</dbReference>
<evidence type="ECO:0000256" key="2">
    <source>
        <dbReference type="ARBA" id="ARBA00022801"/>
    </source>
</evidence>
<evidence type="ECO:0000313" key="8">
    <source>
        <dbReference type="Proteomes" id="UP001169242"/>
    </source>
</evidence>
<dbReference type="Gene3D" id="2.160.20.10">
    <property type="entry name" value="Single-stranded right-handed beta-helix, Pectin lyase-like"/>
    <property type="match status" value="1"/>
</dbReference>
<comment type="pathway">
    <text evidence="5">Glycan metabolism; pectin degradation; 2-dehydro-3-deoxy-D-gluconate from pectin: step 1/5.</text>
</comment>
<dbReference type="GO" id="GO:0042545">
    <property type="term" value="P:cell wall modification"/>
    <property type="evidence" value="ECO:0007669"/>
    <property type="project" value="UniProtKB-UniRule"/>
</dbReference>
<reference evidence="7" key="1">
    <citation type="journal article" date="2023" name="Int. J. Syst. Evol. Microbiol.">
        <title>&lt;i&gt;Holtiella tumoricola&lt;/i&gt; gen. nov. sp. nov., isolated from a human clinical sample.</title>
        <authorList>
            <person name="Allen-Vercoe E."/>
            <person name="Daigneault M.C."/>
            <person name="Vancuren S.J."/>
            <person name="Cochrane K."/>
            <person name="O'Neal L.L."/>
            <person name="Sankaranarayanan K."/>
            <person name="Lawson P.A."/>
        </authorList>
    </citation>
    <scope>NUCLEOTIDE SEQUENCE</scope>
    <source>
        <strain evidence="7">CC70A</strain>
    </source>
</reference>
<evidence type="ECO:0000259" key="6">
    <source>
        <dbReference type="Pfam" id="PF01095"/>
    </source>
</evidence>
<dbReference type="PANTHER" id="PTHR31321:SF57">
    <property type="entry name" value="PECTINESTERASE 53-RELATED"/>
    <property type="match status" value="1"/>
</dbReference>
<evidence type="ECO:0000256" key="5">
    <source>
        <dbReference type="RuleBase" id="RU000589"/>
    </source>
</evidence>
<dbReference type="InterPro" id="IPR033131">
    <property type="entry name" value="Pectinesterase_Asp_AS"/>
</dbReference>
<evidence type="ECO:0000256" key="4">
    <source>
        <dbReference type="PROSITE-ProRule" id="PRU10040"/>
    </source>
</evidence>
<dbReference type="InterPro" id="IPR012334">
    <property type="entry name" value="Pectin_lyas_fold"/>
</dbReference>
<proteinExistence type="inferred from homology"/>
<dbReference type="AlphaFoldDB" id="A0AA42DPZ3"/>
<dbReference type="PROSITE" id="PS00503">
    <property type="entry name" value="PECTINESTERASE_2"/>
    <property type="match status" value="1"/>
</dbReference>
<dbReference type="SUPFAM" id="SSF51126">
    <property type="entry name" value="Pectin lyase-like"/>
    <property type="match status" value="1"/>
</dbReference>
<name>A0AA42DPZ3_9FIRM</name>
<protein>
    <recommendedName>
        <fullName evidence="5">Pectinesterase</fullName>
        <ecNumber evidence="5">3.1.1.11</ecNumber>
    </recommendedName>
</protein>
<dbReference type="GO" id="GO:0030599">
    <property type="term" value="F:pectinesterase activity"/>
    <property type="evidence" value="ECO:0007669"/>
    <property type="project" value="UniProtKB-UniRule"/>
</dbReference>
<evidence type="ECO:0000313" key="7">
    <source>
        <dbReference type="EMBL" id="MDA3732716.1"/>
    </source>
</evidence>
<gene>
    <name evidence="7" type="ORF">PBV87_14630</name>
</gene>
<feature type="active site" evidence="4">
    <location>
        <position position="176"/>
    </location>
</feature>
<evidence type="ECO:0000256" key="3">
    <source>
        <dbReference type="ARBA" id="ARBA00023085"/>
    </source>
</evidence>
<dbReference type="GO" id="GO:0009279">
    <property type="term" value="C:cell outer membrane"/>
    <property type="evidence" value="ECO:0007669"/>
    <property type="project" value="TreeGrafter"/>
</dbReference>
<keyword evidence="3 5" id="KW-0063">Aspartyl esterase</keyword>
<comment type="catalytic activity">
    <reaction evidence="5">
        <text>[(1-&gt;4)-alpha-D-galacturonosyl methyl ester](n) + n H2O = [(1-&gt;4)-alpha-D-galacturonosyl](n) + n methanol + n H(+)</text>
        <dbReference type="Rhea" id="RHEA:22380"/>
        <dbReference type="Rhea" id="RHEA-COMP:14570"/>
        <dbReference type="Rhea" id="RHEA-COMP:14573"/>
        <dbReference type="ChEBI" id="CHEBI:15377"/>
        <dbReference type="ChEBI" id="CHEBI:15378"/>
        <dbReference type="ChEBI" id="CHEBI:17790"/>
        <dbReference type="ChEBI" id="CHEBI:140522"/>
        <dbReference type="ChEBI" id="CHEBI:140523"/>
        <dbReference type="EC" id="3.1.1.11"/>
    </reaction>
</comment>
<dbReference type="EMBL" id="JAQIFT010000053">
    <property type="protein sequence ID" value="MDA3732716.1"/>
    <property type="molecule type" value="Genomic_DNA"/>
</dbReference>
<comment type="similarity">
    <text evidence="1">Belongs to the pectinesterase family.</text>
</comment>
<comment type="caution">
    <text evidence="7">The sequence shown here is derived from an EMBL/GenBank/DDBJ whole genome shotgun (WGS) entry which is preliminary data.</text>
</comment>
<dbReference type="InterPro" id="IPR000070">
    <property type="entry name" value="Pectinesterase_cat"/>
</dbReference>
<dbReference type="Pfam" id="PF01095">
    <property type="entry name" value="Pectinesterase"/>
    <property type="match status" value="2"/>
</dbReference>
<dbReference type="Proteomes" id="UP001169242">
    <property type="component" value="Unassembled WGS sequence"/>
</dbReference>
<feature type="domain" description="Pectinesterase catalytic" evidence="6">
    <location>
        <begin position="162"/>
        <end position="291"/>
    </location>
</feature>
<sequence length="308" mass="35787">MSVIYVGKGRRFQTITEALEYTNYDEALTLILDEGIYREKIECNKRKLHLIGRGMNQTYIIWDDSAFKLHLDGKKYGTFRSHTAFFDGDYLKVENLTIENQAGQGHEVGQAVAAAVYTKYVHMKYVRLISYQDTLFLGPLPDKERVVDGFLGPRQDTPRIQSYQFYENCEIQGDIDFIFGGGNGIFSNCILYGRGERIGFLTAPSTNVDELGFYFDKCIIDAQVEQNLYLGRPWRRYGKSMFFECVMGKGIHKQGFDPWQEKKKTYFFAEWPEQETKRLFQTYVTIEEVKIIQDEVSKIKKAIKSLEK</sequence>
<evidence type="ECO:0000256" key="1">
    <source>
        <dbReference type="ARBA" id="ARBA00008891"/>
    </source>
</evidence>
<dbReference type="RefSeq" id="WP_271012740.1">
    <property type="nucleotide sequence ID" value="NZ_JAQIFT010000053.1"/>
</dbReference>